<name>A0A8S0ZD10_ARCPL</name>
<protein>
    <submittedName>
        <fullName evidence="2">Uncharacterized protein</fullName>
    </submittedName>
</protein>
<dbReference type="OrthoDB" id="7543230at2759"/>
<reference evidence="2 3" key="1">
    <citation type="submission" date="2020-04" db="EMBL/GenBank/DDBJ databases">
        <authorList>
            <person name="Wallbank WR R."/>
            <person name="Pardo Diaz C."/>
            <person name="Kozak K."/>
            <person name="Martin S."/>
            <person name="Jiggins C."/>
            <person name="Moest M."/>
            <person name="Warren A I."/>
            <person name="Byers J.R.P. K."/>
            <person name="Montejo-Kovacevich G."/>
            <person name="Yen C E."/>
        </authorList>
    </citation>
    <scope>NUCLEOTIDE SEQUENCE [LARGE SCALE GENOMIC DNA]</scope>
</reference>
<dbReference type="EMBL" id="CADEBD010000286">
    <property type="protein sequence ID" value="CAB3229698.1"/>
    <property type="molecule type" value="Genomic_DNA"/>
</dbReference>
<proteinExistence type="predicted"/>
<comment type="caution">
    <text evidence="2">The sequence shown here is derived from an EMBL/GenBank/DDBJ whole genome shotgun (WGS) entry which is preliminary data.</text>
</comment>
<evidence type="ECO:0000256" key="1">
    <source>
        <dbReference type="SAM" id="MobiDB-lite"/>
    </source>
</evidence>
<sequence length="102" mass="11063">MFPNRSCGDASGGAGDRRGTAAAGRPRVARTDPKPYDLTPLVYSYVNTFMFLYNNEKALTAAQWLQIVLNCVVSGSRVHNKASLPLKAAFRPVRFGAVGMLD</sequence>
<dbReference type="AlphaFoldDB" id="A0A8S0ZD10"/>
<evidence type="ECO:0000313" key="2">
    <source>
        <dbReference type="EMBL" id="CAB3229698.1"/>
    </source>
</evidence>
<gene>
    <name evidence="2" type="ORF">APLA_LOCUS4270</name>
</gene>
<feature type="region of interest" description="Disordered" evidence="1">
    <location>
        <begin position="1"/>
        <end position="34"/>
    </location>
</feature>
<accession>A0A8S0ZD10</accession>
<dbReference type="Proteomes" id="UP000494256">
    <property type="component" value="Unassembled WGS sequence"/>
</dbReference>
<organism evidence="2 3">
    <name type="scientific">Arctia plantaginis</name>
    <name type="common">Wood tiger moth</name>
    <name type="synonym">Phalaena plantaginis</name>
    <dbReference type="NCBI Taxonomy" id="874455"/>
    <lineage>
        <taxon>Eukaryota</taxon>
        <taxon>Metazoa</taxon>
        <taxon>Ecdysozoa</taxon>
        <taxon>Arthropoda</taxon>
        <taxon>Hexapoda</taxon>
        <taxon>Insecta</taxon>
        <taxon>Pterygota</taxon>
        <taxon>Neoptera</taxon>
        <taxon>Endopterygota</taxon>
        <taxon>Lepidoptera</taxon>
        <taxon>Glossata</taxon>
        <taxon>Ditrysia</taxon>
        <taxon>Noctuoidea</taxon>
        <taxon>Erebidae</taxon>
        <taxon>Arctiinae</taxon>
        <taxon>Arctia</taxon>
    </lineage>
</organism>
<evidence type="ECO:0000313" key="3">
    <source>
        <dbReference type="Proteomes" id="UP000494256"/>
    </source>
</evidence>